<feature type="domain" description="Major facilitator superfamily (MFS) profile" evidence="6">
    <location>
        <begin position="33"/>
        <end position="454"/>
    </location>
</feature>
<protein>
    <submittedName>
        <fullName evidence="7">MFS transporter</fullName>
    </submittedName>
</protein>
<keyword evidence="4 5" id="KW-0472">Membrane</keyword>
<dbReference type="SUPFAM" id="SSF103473">
    <property type="entry name" value="MFS general substrate transporter"/>
    <property type="match status" value="1"/>
</dbReference>
<evidence type="ECO:0000259" key="6">
    <source>
        <dbReference type="PROSITE" id="PS50850"/>
    </source>
</evidence>
<accession>A0A1Q8VDK5</accession>
<name>A0A1Q8VDK5_9ACTO</name>
<feature type="transmembrane region" description="Helical" evidence="5">
    <location>
        <begin position="158"/>
        <end position="176"/>
    </location>
</feature>
<feature type="transmembrane region" description="Helical" evidence="5">
    <location>
        <begin position="261"/>
        <end position="281"/>
    </location>
</feature>
<feature type="transmembrane region" description="Helical" evidence="5">
    <location>
        <begin position="33"/>
        <end position="56"/>
    </location>
</feature>
<dbReference type="Pfam" id="PF00083">
    <property type="entry name" value="Sugar_tr"/>
    <property type="match status" value="1"/>
</dbReference>
<feature type="transmembrane region" description="Helical" evidence="5">
    <location>
        <begin position="99"/>
        <end position="116"/>
    </location>
</feature>
<keyword evidence="2 5" id="KW-0812">Transmembrane</keyword>
<feature type="transmembrane region" description="Helical" evidence="5">
    <location>
        <begin position="122"/>
        <end position="146"/>
    </location>
</feature>
<proteinExistence type="predicted"/>
<keyword evidence="3 5" id="KW-1133">Transmembrane helix</keyword>
<dbReference type="Gene3D" id="1.20.1250.20">
    <property type="entry name" value="MFS general substrate transporter like domains"/>
    <property type="match status" value="1"/>
</dbReference>
<evidence type="ECO:0000313" key="7">
    <source>
        <dbReference type="EMBL" id="OLO46163.1"/>
    </source>
</evidence>
<dbReference type="PANTHER" id="PTHR23508:SF10">
    <property type="entry name" value="CARBOXYLIC ACID TRANSPORTER PROTEIN HOMOLOG"/>
    <property type="match status" value="1"/>
</dbReference>
<dbReference type="InterPro" id="IPR005829">
    <property type="entry name" value="Sugar_transporter_CS"/>
</dbReference>
<gene>
    <name evidence="7" type="ORF">BKH29_01755</name>
</gene>
<evidence type="ECO:0000256" key="2">
    <source>
        <dbReference type="ARBA" id="ARBA00022692"/>
    </source>
</evidence>
<feature type="transmembrane region" description="Helical" evidence="5">
    <location>
        <begin position="390"/>
        <end position="413"/>
    </location>
</feature>
<dbReference type="EMBL" id="MSKJ01000002">
    <property type="protein sequence ID" value="OLO46163.1"/>
    <property type="molecule type" value="Genomic_DNA"/>
</dbReference>
<dbReference type="GO" id="GO:0005886">
    <property type="term" value="C:plasma membrane"/>
    <property type="evidence" value="ECO:0007669"/>
    <property type="project" value="UniProtKB-SubCell"/>
</dbReference>
<dbReference type="InterPro" id="IPR005828">
    <property type="entry name" value="MFS_sugar_transport-like"/>
</dbReference>
<evidence type="ECO:0000256" key="3">
    <source>
        <dbReference type="ARBA" id="ARBA00022989"/>
    </source>
</evidence>
<feature type="transmembrane region" description="Helical" evidence="5">
    <location>
        <begin position="353"/>
        <end position="378"/>
    </location>
</feature>
<dbReference type="InterPro" id="IPR036259">
    <property type="entry name" value="MFS_trans_sf"/>
</dbReference>
<feature type="transmembrane region" description="Helical" evidence="5">
    <location>
        <begin position="327"/>
        <end position="347"/>
    </location>
</feature>
<dbReference type="InterPro" id="IPR020846">
    <property type="entry name" value="MFS_dom"/>
</dbReference>
<dbReference type="PROSITE" id="PS50850">
    <property type="entry name" value="MFS"/>
    <property type="match status" value="1"/>
</dbReference>
<feature type="transmembrane region" description="Helical" evidence="5">
    <location>
        <begin position="301"/>
        <end position="320"/>
    </location>
</feature>
<comment type="subcellular location">
    <subcellularLocation>
        <location evidence="1">Cell membrane</location>
        <topology evidence="1">Multi-pass membrane protein</topology>
    </subcellularLocation>
</comment>
<dbReference type="GO" id="GO:0046943">
    <property type="term" value="F:carboxylic acid transmembrane transporter activity"/>
    <property type="evidence" value="ECO:0007669"/>
    <property type="project" value="TreeGrafter"/>
</dbReference>
<dbReference type="Proteomes" id="UP000186857">
    <property type="component" value="Unassembled WGS sequence"/>
</dbReference>
<dbReference type="PROSITE" id="PS00216">
    <property type="entry name" value="SUGAR_TRANSPORT_1"/>
    <property type="match status" value="1"/>
</dbReference>
<dbReference type="PROSITE" id="PS00217">
    <property type="entry name" value="SUGAR_TRANSPORT_2"/>
    <property type="match status" value="1"/>
</dbReference>
<dbReference type="CDD" id="cd17316">
    <property type="entry name" value="MFS_SV2_like"/>
    <property type="match status" value="1"/>
</dbReference>
<evidence type="ECO:0000313" key="8">
    <source>
        <dbReference type="Proteomes" id="UP000186857"/>
    </source>
</evidence>
<feature type="transmembrane region" description="Helical" evidence="5">
    <location>
        <begin position="62"/>
        <end position="87"/>
    </location>
</feature>
<reference evidence="7 8" key="1">
    <citation type="submission" date="2016-12" db="EMBL/GenBank/DDBJ databases">
        <title>Genomic Comparison of strains in the 'Actinomyces naeslundii' Group.</title>
        <authorList>
            <person name="Mughal S.R."/>
            <person name="Do T."/>
            <person name="Gilbert S.C."/>
            <person name="Witherden E.A."/>
            <person name="Didelot X."/>
            <person name="Beighton D."/>
        </authorList>
    </citation>
    <scope>NUCLEOTIDE SEQUENCE [LARGE SCALE GENOMIC DNA]</scope>
    <source>
        <strain evidence="7 8">CCUG 33920</strain>
    </source>
</reference>
<feature type="transmembrane region" description="Helical" evidence="5">
    <location>
        <begin position="188"/>
        <end position="205"/>
    </location>
</feature>
<sequence length="460" mass="49483">MSTASGRAAQGAAAMSALEQIDSRPLTGHQRSIIGLAIVANVSEFFDMFLIGFAVVQLQKEWSLGGFETGVILACSGLGTVLGSVLWGRAADRMGRRRTFFWCVLLFTIFTLASVFTPTGWWMMLALLRVLVGVGVGGLNIVSIPYVQEFVPTRQRGLLAGLGSVFIPLGLFLGSLGQRAMHDNWRGLIALGAIPILLLAWIRIVPESPRFLLSQGREREARESIAWALDLSPDAVGALSPVETEQRIAYSELFRRHLRPLLIVSIGSFCFILGSFTVQSWGQTLLEVGFDDINADTVGTLFMGVSLVDLLGRLASAWLADRIGRRWTMFSFGLIGAAGAVIVALSAHWETSWIIFFTGICITMGFGDGAFGILNAFGGEQFPNDARGTGLGLGYGIGAIAKIIGPLLMGAMIGSDNLKELAHPLAAVFPAFLFFAAMLVLGGFVYLLARETKGEVLEDI</sequence>
<comment type="caution">
    <text evidence="7">The sequence shown here is derived from an EMBL/GenBank/DDBJ whole genome shotgun (WGS) entry which is preliminary data.</text>
</comment>
<organism evidence="7 8">
    <name type="scientific">Actinomyces oris</name>
    <dbReference type="NCBI Taxonomy" id="544580"/>
    <lineage>
        <taxon>Bacteria</taxon>
        <taxon>Bacillati</taxon>
        <taxon>Actinomycetota</taxon>
        <taxon>Actinomycetes</taxon>
        <taxon>Actinomycetales</taxon>
        <taxon>Actinomycetaceae</taxon>
        <taxon>Actinomyces</taxon>
    </lineage>
</organism>
<dbReference type="AlphaFoldDB" id="A0A1Q8VDK5"/>
<evidence type="ECO:0000256" key="5">
    <source>
        <dbReference type="SAM" id="Phobius"/>
    </source>
</evidence>
<evidence type="ECO:0000256" key="4">
    <source>
        <dbReference type="ARBA" id="ARBA00023136"/>
    </source>
</evidence>
<feature type="transmembrane region" description="Helical" evidence="5">
    <location>
        <begin position="425"/>
        <end position="449"/>
    </location>
</feature>
<dbReference type="PANTHER" id="PTHR23508">
    <property type="entry name" value="CARBOXYLIC ACID TRANSPORTER PROTEIN HOMOLOG"/>
    <property type="match status" value="1"/>
</dbReference>
<evidence type="ECO:0000256" key="1">
    <source>
        <dbReference type="ARBA" id="ARBA00004651"/>
    </source>
</evidence>